<evidence type="ECO:0000313" key="1">
    <source>
        <dbReference type="EMBL" id="MBB6131797.1"/>
    </source>
</evidence>
<comment type="caution">
    <text evidence="1">The sequence shown here is derived from an EMBL/GenBank/DDBJ whole genome shotgun (WGS) entry which is preliminary data.</text>
</comment>
<dbReference type="CDD" id="cd00093">
    <property type="entry name" value="HTH_XRE"/>
    <property type="match status" value="1"/>
</dbReference>
<dbReference type="EMBL" id="JACHCA010000032">
    <property type="protein sequence ID" value="MBB6131797.1"/>
    <property type="molecule type" value="Genomic_DNA"/>
</dbReference>
<dbReference type="InterPro" id="IPR036286">
    <property type="entry name" value="LexA/Signal_pep-like_sf"/>
</dbReference>
<gene>
    <name evidence="1" type="ORF">HDF22_005950</name>
</gene>
<organism evidence="1 2">
    <name type="scientific">Mucilaginibacter lappiensis</name>
    <dbReference type="NCBI Taxonomy" id="354630"/>
    <lineage>
        <taxon>Bacteria</taxon>
        <taxon>Pseudomonadati</taxon>
        <taxon>Bacteroidota</taxon>
        <taxon>Sphingobacteriia</taxon>
        <taxon>Sphingobacteriales</taxon>
        <taxon>Sphingobacteriaceae</taxon>
        <taxon>Mucilaginibacter</taxon>
    </lineage>
</organism>
<proteinExistence type="predicted"/>
<dbReference type="Gene3D" id="2.10.109.10">
    <property type="entry name" value="Umud Fragment, subunit A"/>
    <property type="match status" value="1"/>
</dbReference>
<evidence type="ECO:0000313" key="2">
    <source>
        <dbReference type="Proteomes" id="UP000548326"/>
    </source>
</evidence>
<dbReference type="Proteomes" id="UP000548326">
    <property type="component" value="Unassembled WGS sequence"/>
</dbReference>
<name>A0A841JLG6_9SPHI</name>
<dbReference type="InterPro" id="IPR001387">
    <property type="entry name" value="Cro/C1-type_HTH"/>
</dbReference>
<protein>
    <submittedName>
        <fullName evidence="1">Phage repressor protein C with HTH and peptisase S24 domain</fullName>
    </submittedName>
</protein>
<dbReference type="AlphaFoldDB" id="A0A841JLG6"/>
<dbReference type="RefSeq" id="WP_183590196.1">
    <property type="nucleotide sequence ID" value="NZ_JACHCA010000032.1"/>
</dbReference>
<dbReference type="SUPFAM" id="SSF51306">
    <property type="entry name" value="LexA/Signal peptidase"/>
    <property type="match status" value="1"/>
</dbReference>
<reference evidence="1 2" key="1">
    <citation type="submission" date="2020-08" db="EMBL/GenBank/DDBJ databases">
        <title>Genomic Encyclopedia of Type Strains, Phase IV (KMG-V): Genome sequencing to study the core and pangenomes of soil and plant-associated prokaryotes.</title>
        <authorList>
            <person name="Whitman W."/>
        </authorList>
    </citation>
    <scope>NUCLEOTIDE SEQUENCE [LARGE SCALE GENOMIC DNA]</scope>
    <source>
        <strain evidence="1 2">MP601</strain>
    </source>
</reference>
<accession>A0A841JLG6</accession>
<sequence length="248" mass="28670">MIDYQGEKFRLFLKRSDISVHTAAELLKVSRQAVYLFFKTSSLKRETVNKILDTFRVSESDIWGENGPRLEAKPLHLASDPNDHDNDGSRFEDLGDGTLRMRVPIIPAKAQAGYLRGFQDPEYYDDLKTLSVEVYKEHRGNYLAFEVDGDSMMTTDPSLFEYMALPGWKAVGREVQRHHWKFKLHTHKTDTWIIVHNYEGILIKNIVNHDVDAATITIHSLNPKYQDEVLQLNDIAQIFSVVKYIIDK</sequence>